<proteinExistence type="predicted"/>
<comment type="caution">
    <text evidence="2">The sequence shown here is derived from an EMBL/GenBank/DDBJ whole genome shotgun (WGS) entry which is preliminary data.</text>
</comment>
<organism evidence="2 3">
    <name type="scientific">Ilex paraguariensis</name>
    <name type="common">yerba mate</name>
    <dbReference type="NCBI Taxonomy" id="185542"/>
    <lineage>
        <taxon>Eukaryota</taxon>
        <taxon>Viridiplantae</taxon>
        <taxon>Streptophyta</taxon>
        <taxon>Embryophyta</taxon>
        <taxon>Tracheophyta</taxon>
        <taxon>Spermatophyta</taxon>
        <taxon>Magnoliopsida</taxon>
        <taxon>eudicotyledons</taxon>
        <taxon>Gunneridae</taxon>
        <taxon>Pentapetalae</taxon>
        <taxon>asterids</taxon>
        <taxon>campanulids</taxon>
        <taxon>Aquifoliales</taxon>
        <taxon>Aquifoliaceae</taxon>
        <taxon>Ilex</taxon>
    </lineage>
</organism>
<evidence type="ECO:0000256" key="1">
    <source>
        <dbReference type="SAM" id="Phobius"/>
    </source>
</evidence>
<protein>
    <submittedName>
        <fullName evidence="2">Uncharacterized protein</fullName>
    </submittedName>
</protein>
<dbReference type="Pfam" id="PF12576">
    <property type="entry name" value="DUF3754"/>
    <property type="match status" value="1"/>
</dbReference>
<sequence length="182" mass="20157">MGMDLVVGWLGASSTVGCGRFHCACWWFARSAILLDVIGVSALIIFITRVALGYKQTRDRYQLLVNKTLYEKTVASGFGSVHFLLDASEQQQYKEAILAYAILLKAEDGQVTCIKSVGDKCERFMYNAFKEKVEMPIGKAMDTLARLGLVTGKDVAGKNGLQAIHSAKAYEILKQRWHSLLS</sequence>
<reference evidence="2 3" key="1">
    <citation type="submission" date="2024-02" db="EMBL/GenBank/DDBJ databases">
        <authorList>
            <person name="Vignale AGUSTIN F."/>
            <person name="Sosa J E."/>
            <person name="Modenutti C."/>
        </authorList>
    </citation>
    <scope>NUCLEOTIDE SEQUENCE [LARGE SCALE GENOMIC DNA]</scope>
</reference>
<evidence type="ECO:0000313" key="3">
    <source>
        <dbReference type="Proteomes" id="UP001642360"/>
    </source>
</evidence>
<keyword evidence="1" id="KW-0472">Membrane</keyword>
<dbReference type="Proteomes" id="UP001642360">
    <property type="component" value="Unassembled WGS sequence"/>
</dbReference>
<dbReference type="InterPro" id="IPR022227">
    <property type="entry name" value="DUF3754"/>
</dbReference>
<gene>
    <name evidence="2" type="ORF">ILEXP_LOCUS9858</name>
</gene>
<keyword evidence="1" id="KW-0812">Transmembrane</keyword>
<dbReference type="EMBL" id="CAUOFW020001205">
    <property type="protein sequence ID" value="CAK9142204.1"/>
    <property type="molecule type" value="Genomic_DNA"/>
</dbReference>
<keyword evidence="3" id="KW-1185">Reference proteome</keyword>
<name>A0ABC8RB40_9AQUA</name>
<dbReference type="PANTHER" id="PTHR33645">
    <property type="entry name" value="AMINOPEPTIDASE (DUF3754)"/>
    <property type="match status" value="1"/>
</dbReference>
<accession>A0ABC8RB40</accession>
<dbReference type="AlphaFoldDB" id="A0ABC8RB40"/>
<keyword evidence="1" id="KW-1133">Transmembrane helix</keyword>
<evidence type="ECO:0000313" key="2">
    <source>
        <dbReference type="EMBL" id="CAK9142204.1"/>
    </source>
</evidence>
<feature type="transmembrane region" description="Helical" evidence="1">
    <location>
        <begin position="33"/>
        <end position="52"/>
    </location>
</feature>
<dbReference type="PANTHER" id="PTHR33645:SF2">
    <property type="entry name" value="FAMILY PROTEIN, PUTATIVE (DUF3754)-RELATED"/>
    <property type="match status" value="1"/>
</dbReference>